<evidence type="ECO:0000256" key="1">
    <source>
        <dbReference type="ARBA" id="ARBA00004651"/>
    </source>
</evidence>
<evidence type="ECO:0000256" key="3">
    <source>
        <dbReference type="ARBA" id="ARBA00022475"/>
    </source>
</evidence>
<dbReference type="Gene3D" id="1.20.1250.20">
    <property type="entry name" value="MFS general substrate transporter like domains"/>
    <property type="match status" value="1"/>
</dbReference>
<reference evidence="10" key="1">
    <citation type="journal article" date="2024" name="Toxins">
        <title>Genome Sequence Analysis of Native Xenorhabdus Strains Isolated from Entomopathogenic Nematodes in Argentina.</title>
        <authorList>
            <person name="Palma L."/>
            <person name="Frizzo L."/>
            <person name="Kaiser S."/>
            <person name="Berry C."/>
            <person name="Caballero P."/>
            <person name="Bode H.B."/>
            <person name="Del Valle E.E."/>
        </authorList>
    </citation>
    <scope>NUCLEOTIDE SEQUENCE [LARGE SCALE GENOMIC DNA]</scope>
    <source>
        <strain evidence="10">12</strain>
    </source>
</reference>
<evidence type="ECO:0000256" key="6">
    <source>
        <dbReference type="ARBA" id="ARBA00023136"/>
    </source>
</evidence>
<dbReference type="InterPro" id="IPR020846">
    <property type="entry name" value="MFS_dom"/>
</dbReference>
<feature type="transmembrane region" description="Helical" evidence="7">
    <location>
        <begin position="361"/>
        <end position="379"/>
    </location>
</feature>
<evidence type="ECO:0000313" key="9">
    <source>
        <dbReference type="EMBL" id="MDX7986328.1"/>
    </source>
</evidence>
<feature type="domain" description="Major facilitator superfamily (MFS) profile" evidence="8">
    <location>
        <begin position="1"/>
        <end position="384"/>
    </location>
</feature>
<feature type="transmembrane region" description="Helical" evidence="7">
    <location>
        <begin position="327"/>
        <end position="349"/>
    </location>
</feature>
<keyword evidence="5 7" id="KW-1133">Transmembrane helix</keyword>
<keyword evidence="4 7" id="KW-0812">Transmembrane</keyword>
<dbReference type="InterPro" id="IPR050171">
    <property type="entry name" value="MFS_Transporters"/>
</dbReference>
<comment type="subcellular location">
    <subcellularLocation>
        <location evidence="1">Cell membrane</location>
        <topology evidence="1">Multi-pass membrane protein</topology>
    </subcellularLocation>
</comment>
<feature type="transmembrane region" description="Helical" evidence="7">
    <location>
        <begin position="296"/>
        <end position="315"/>
    </location>
</feature>
<organism evidence="9 10">
    <name type="scientific">Xenorhabdus santafensis</name>
    <dbReference type="NCBI Taxonomy" id="2582833"/>
    <lineage>
        <taxon>Bacteria</taxon>
        <taxon>Pseudomonadati</taxon>
        <taxon>Pseudomonadota</taxon>
        <taxon>Gammaproteobacteria</taxon>
        <taxon>Enterobacterales</taxon>
        <taxon>Morganellaceae</taxon>
        <taxon>Xenorhabdus</taxon>
    </lineage>
</organism>
<feature type="transmembrane region" description="Helical" evidence="7">
    <location>
        <begin position="7"/>
        <end position="26"/>
    </location>
</feature>
<feature type="transmembrane region" description="Helical" evidence="7">
    <location>
        <begin position="88"/>
        <end position="111"/>
    </location>
</feature>
<dbReference type="InterPro" id="IPR011701">
    <property type="entry name" value="MFS"/>
</dbReference>
<feature type="transmembrane region" description="Helical" evidence="7">
    <location>
        <begin position="156"/>
        <end position="175"/>
    </location>
</feature>
<feature type="transmembrane region" description="Helical" evidence="7">
    <location>
        <begin position="32"/>
        <end position="50"/>
    </location>
</feature>
<dbReference type="SUPFAM" id="SSF103473">
    <property type="entry name" value="MFS general substrate transporter"/>
    <property type="match status" value="1"/>
</dbReference>
<dbReference type="PANTHER" id="PTHR23517">
    <property type="entry name" value="RESISTANCE PROTEIN MDTM, PUTATIVE-RELATED-RELATED"/>
    <property type="match status" value="1"/>
</dbReference>
<dbReference type="Pfam" id="PF07690">
    <property type="entry name" value="MFS_1"/>
    <property type="match status" value="1"/>
</dbReference>
<comment type="caution">
    <text evidence="9">The sequence shown here is derived from an EMBL/GenBank/DDBJ whole genome shotgun (WGS) entry which is preliminary data.</text>
</comment>
<proteinExistence type="predicted"/>
<accession>A0ABU4S6N1</accession>
<name>A0ABU4S6N1_9GAMM</name>
<feature type="transmembrane region" description="Helical" evidence="7">
    <location>
        <begin position="62"/>
        <end position="82"/>
    </location>
</feature>
<keyword evidence="3" id="KW-1003">Cell membrane</keyword>
<dbReference type="Proteomes" id="UP001271890">
    <property type="component" value="Unassembled WGS sequence"/>
</dbReference>
<keyword evidence="2" id="KW-0813">Transport</keyword>
<keyword evidence="6 7" id="KW-0472">Membrane</keyword>
<sequence length="397" mass="43396">MIFIICEYTIFSFSYLAATAIISVYLAEFLHFNAGVIGAILMVAAVTSRSSRILAAPIINAIPSRQVMPIMCFATALGYFLLSSASNIWLIGFSLFLIGFGYASNSMYVKALVAEYQSSKNSLLLRYAGLNVCFNIAAALAPLFSTYVFTHIGPQSPFFISSLILFGATPLAYFFHSSSTVLTPQVGLWYSFKKHLANKRLNSLFLLTILTWMVYAQLGSALPLYVTVVLNQFDRLGPLLFMNAIIVIVLSYPLAMFLSRYSVSSNTLLLWGFFLYFFGFGMIIIGGGFIYVTGAVILWTLGEILMIPALSTFLAEASPPEMRTNTIGLNSIAVGVGEGIGGFIGATTVLFHNKLHQGNLAFIYIAGIAFLGMLLAFYVRKSCKTLDADAISNTEEH</sequence>
<evidence type="ECO:0000313" key="10">
    <source>
        <dbReference type="Proteomes" id="UP001271890"/>
    </source>
</evidence>
<feature type="transmembrane region" description="Helical" evidence="7">
    <location>
        <begin position="123"/>
        <end position="144"/>
    </location>
</feature>
<protein>
    <submittedName>
        <fullName evidence="9">MFS transporter</fullName>
    </submittedName>
</protein>
<feature type="transmembrane region" description="Helical" evidence="7">
    <location>
        <begin position="238"/>
        <end position="258"/>
    </location>
</feature>
<evidence type="ECO:0000259" key="8">
    <source>
        <dbReference type="PROSITE" id="PS50850"/>
    </source>
</evidence>
<dbReference type="InterPro" id="IPR036259">
    <property type="entry name" value="MFS_trans_sf"/>
</dbReference>
<dbReference type="PANTHER" id="PTHR23517:SF3">
    <property type="entry name" value="INTEGRAL MEMBRANE TRANSPORT PROTEIN"/>
    <property type="match status" value="1"/>
</dbReference>
<keyword evidence="10" id="KW-1185">Reference proteome</keyword>
<gene>
    <name evidence="9" type="ORF">FE392_03115</name>
</gene>
<feature type="transmembrane region" description="Helical" evidence="7">
    <location>
        <begin position="270"/>
        <end position="290"/>
    </location>
</feature>
<feature type="transmembrane region" description="Helical" evidence="7">
    <location>
        <begin position="204"/>
        <end position="226"/>
    </location>
</feature>
<evidence type="ECO:0000256" key="5">
    <source>
        <dbReference type="ARBA" id="ARBA00022989"/>
    </source>
</evidence>
<evidence type="ECO:0000256" key="4">
    <source>
        <dbReference type="ARBA" id="ARBA00022692"/>
    </source>
</evidence>
<dbReference type="PROSITE" id="PS50850">
    <property type="entry name" value="MFS"/>
    <property type="match status" value="1"/>
</dbReference>
<dbReference type="RefSeq" id="WP_319928772.1">
    <property type="nucleotide sequence ID" value="NZ_VCDN01000012.1"/>
</dbReference>
<dbReference type="EMBL" id="VCDN01000012">
    <property type="protein sequence ID" value="MDX7986328.1"/>
    <property type="molecule type" value="Genomic_DNA"/>
</dbReference>
<evidence type="ECO:0000256" key="7">
    <source>
        <dbReference type="SAM" id="Phobius"/>
    </source>
</evidence>
<evidence type="ECO:0000256" key="2">
    <source>
        <dbReference type="ARBA" id="ARBA00022448"/>
    </source>
</evidence>